<accession>A0A0S1MIT5</accession>
<proteinExistence type="evidence at transcript level"/>
<dbReference type="EMBL" id="KT246717">
    <property type="protein sequence ID" value="ALL40808.1"/>
    <property type="molecule type" value="mRNA"/>
</dbReference>
<name>A0A0S1MIT5_PHAPC</name>
<dbReference type="AlphaFoldDB" id="A0A0S1MIT5"/>
<organism evidence="1">
    <name type="scientific">Phakopsora pachyrhizi</name>
    <name type="common">Asian soybean rust disease fungus</name>
    <dbReference type="NCBI Taxonomy" id="170000"/>
    <lineage>
        <taxon>Eukaryota</taxon>
        <taxon>Fungi</taxon>
        <taxon>Dikarya</taxon>
        <taxon>Basidiomycota</taxon>
        <taxon>Pucciniomycotina</taxon>
        <taxon>Pucciniomycetes</taxon>
        <taxon>Pucciniales</taxon>
        <taxon>Phakopsoraceae</taxon>
        <taxon>Phakopsora</taxon>
    </lineage>
</organism>
<evidence type="ECO:0000313" key="1">
    <source>
        <dbReference type="EMBL" id="ALL40808.1"/>
    </source>
</evidence>
<reference evidence="1" key="1">
    <citation type="submission" date="2015-07" db="EMBL/GenBank/DDBJ databases">
        <title>Elucidating the P. pachyrhizi secretome and potential effectors.</title>
        <authorList>
            <person name="de Carvalho M.C.C.G."/>
            <person name="Nascimento L.C."/>
            <person name="Darben L.M."/>
            <person name="Polizel-Podanosqui A.M."/>
            <person name="Lopes-Caitar V.S."/>
            <person name="Rocha C.S."/>
            <person name="Qi M."/>
            <person name="Carazolle M."/>
            <person name="Kuwahara M.K."/>
            <person name="Pereira G.A.G."/>
            <person name="Abdelnoor R.V."/>
            <person name="Whitham S.A."/>
            <person name="Marcelino-Guimaraes F.C."/>
        </authorList>
    </citation>
    <scope>NUCLEOTIDE SEQUENCE</scope>
</reference>
<protein>
    <submittedName>
        <fullName evidence="1">Uncharacterized protein</fullName>
    </submittedName>
</protein>
<sequence>MMGKLLQKSITEILDKEIVLPKNFGLFIALIFFFKRLDYFLTSNYMNLNDRIILRLDEAMKLFYDLLNINVKSWFLFN</sequence>